<evidence type="ECO:0000313" key="2">
    <source>
        <dbReference type="EMBL" id="KAG1366889.1"/>
    </source>
</evidence>
<protein>
    <submittedName>
        <fullName evidence="2">Putative transcription factor bHLH85-like</fullName>
    </submittedName>
</protein>
<evidence type="ECO:0000313" key="3">
    <source>
        <dbReference type="Proteomes" id="UP000797356"/>
    </source>
</evidence>
<dbReference type="OrthoDB" id="651283at2759"/>
<feature type="region of interest" description="Disordered" evidence="1">
    <location>
        <begin position="152"/>
        <end position="171"/>
    </location>
</feature>
<name>A0A8K0ITH6_COCNU</name>
<sequence>MEPEGAALETSWNSFDAAMLAEESETIAHLLGDQRSPYELDQDPSIGMPPMFWPDHGSDLYYCLDFETNDNPYHVSQGRSSTSTSSFSLPLANNVGCCLSDSNGVLQISTCSTPMDFSIGEGQIIAPSLPTVSYHQFSELICATKEAGSDEFRGSKEKSSVPVVPPHQTSRAIEKRFHAGEVEQPMTNEKCGTSIECPKKKDWTSARR</sequence>
<organism evidence="2 3">
    <name type="scientific">Cocos nucifera</name>
    <name type="common">Coconut palm</name>
    <dbReference type="NCBI Taxonomy" id="13894"/>
    <lineage>
        <taxon>Eukaryota</taxon>
        <taxon>Viridiplantae</taxon>
        <taxon>Streptophyta</taxon>
        <taxon>Embryophyta</taxon>
        <taxon>Tracheophyta</taxon>
        <taxon>Spermatophyta</taxon>
        <taxon>Magnoliopsida</taxon>
        <taxon>Liliopsida</taxon>
        <taxon>Arecaceae</taxon>
        <taxon>Arecoideae</taxon>
        <taxon>Cocoseae</taxon>
        <taxon>Attaleinae</taxon>
        <taxon>Cocos</taxon>
    </lineage>
</organism>
<comment type="caution">
    <text evidence="2">The sequence shown here is derived from an EMBL/GenBank/DDBJ whole genome shotgun (WGS) entry which is preliminary data.</text>
</comment>
<dbReference type="AlphaFoldDB" id="A0A8K0ITH6"/>
<dbReference type="Proteomes" id="UP000797356">
    <property type="component" value="Chromosome 13"/>
</dbReference>
<dbReference type="EMBL" id="CM017884">
    <property type="protein sequence ID" value="KAG1366889.1"/>
    <property type="molecule type" value="Genomic_DNA"/>
</dbReference>
<keyword evidence="3" id="KW-1185">Reference proteome</keyword>
<accession>A0A8K0ITH6</accession>
<reference evidence="2" key="1">
    <citation type="journal article" date="2017" name="Gigascience">
        <title>The genome draft of coconut (Cocos nucifera).</title>
        <authorList>
            <person name="Xiao Y."/>
            <person name="Xu P."/>
            <person name="Fan H."/>
            <person name="Baudouin L."/>
            <person name="Xia W."/>
            <person name="Bocs S."/>
            <person name="Xu J."/>
            <person name="Li Q."/>
            <person name="Guo A."/>
            <person name="Zhou L."/>
            <person name="Li J."/>
            <person name="Wu Y."/>
            <person name="Ma Z."/>
            <person name="Armero A."/>
            <person name="Issali A.E."/>
            <person name="Liu N."/>
            <person name="Peng M."/>
            <person name="Yang Y."/>
        </authorList>
    </citation>
    <scope>NUCLEOTIDE SEQUENCE</scope>
    <source>
        <tissue evidence="2">Spear leaf of Hainan Tall coconut</tissue>
    </source>
</reference>
<evidence type="ECO:0000256" key="1">
    <source>
        <dbReference type="SAM" id="MobiDB-lite"/>
    </source>
</evidence>
<gene>
    <name evidence="2" type="ORF">COCNU_13G006790</name>
</gene>
<reference evidence="2" key="2">
    <citation type="submission" date="2019-07" db="EMBL/GenBank/DDBJ databases">
        <authorList>
            <person name="Yang Y."/>
            <person name="Bocs S."/>
            <person name="Baudouin L."/>
        </authorList>
    </citation>
    <scope>NUCLEOTIDE SEQUENCE</scope>
    <source>
        <tissue evidence="2">Spear leaf of Hainan Tall coconut</tissue>
    </source>
</reference>
<proteinExistence type="predicted"/>